<dbReference type="PANTHER" id="PTHR45339">
    <property type="entry name" value="HYBRID SIGNAL TRANSDUCTION HISTIDINE KINASE J"/>
    <property type="match status" value="1"/>
</dbReference>
<gene>
    <name evidence="11" type="ORF">DXD10_11450</name>
</gene>
<dbReference type="InterPro" id="IPR003661">
    <property type="entry name" value="HisK_dim/P_dom"/>
</dbReference>
<dbReference type="Gene3D" id="3.30.565.10">
    <property type="entry name" value="Histidine kinase-like ATPase, C-terminal domain"/>
    <property type="match status" value="1"/>
</dbReference>
<dbReference type="PROSITE" id="PS50109">
    <property type="entry name" value="HIS_KIN"/>
    <property type="match status" value="1"/>
</dbReference>
<dbReference type="InterPro" id="IPR036097">
    <property type="entry name" value="HisK_dim/P_sf"/>
</dbReference>
<dbReference type="EC" id="2.7.13.3" evidence="2"/>
<reference evidence="11 12" key="1">
    <citation type="submission" date="2018-08" db="EMBL/GenBank/DDBJ databases">
        <title>A genome reference for cultivated species of the human gut microbiota.</title>
        <authorList>
            <person name="Zou Y."/>
            <person name="Xue W."/>
            <person name="Luo G."/>
        </authorList>
    </citation>
    <scope>NUCLEOTIDE SEQUENCE [LARGE SCALE GENOMIC DNA]</scope>
    <source>
        <strain evidence="11 12">TF11-11</strain>
    </source>
</reference>
<organism evidence="11 12">
    <name type="scientific">Dorea formicigenerans</name>
    <dbReference type="NCBI Taxonomy" id="39486"/>
    <lineage>
        <taxon>Bacteria</taxon>
        <taxon>Bacillati</taxon>
        <taxon>Bacillota</taxon>
        <taxon>Clostridia</taxon>
        <taxon>Lachnospirales</taxon>
        <taxon>Lachnospiraceae</taxon>
        <taxon>Dorea</taxon>
    </lineage>
</organism>
<proteinExistence type="predicted"/>
<dbReference type="SUPFAM" id="SSF55874">
    <property type="entry name" value="ATPase domain of HSP90 chaperone/DNA topoisomerase II/histidine kinase"/>
    <property type="match status" value="1"/>
</dbReference>
<dbReference type="EMBL" id="QSQQ01000015">
    <property type="protein sequence ID" value="RGK46438.1"/>
    <property type="molecule type" value="Genomic_DNA"/>
</dbReference>
<dbReference type="Pfam" id="PF02518">
    <property type="entry name" value="HATPase_c"/>
    <property type="match status" value="1"/>
</dbReference>
<dbReference type="Gene3D" id="3.40.50.2300">
    <property type="match status" value="1"/>
</dbReference>
<keyword evidence="5" id="KW-0418">Kinase</keyword>
<dbReference type="CDD" id="cd17546">
    <property type="entry name" value="REC_hyHK_CKI1_RcsC-like"/>
    <property type="match status" value="1"/>
</dbReference>
<dbReference type="AlphaFoldDB" id="A0A3E4M9D6"/>
<dbReference type="PROSITE" id="PS50110">
    <property type="entry name" value="RESPONSE_REGULATORY"/>
    <property type="match status" value="1"/>
</dbReference>
<dbReference type="CDD" id="cd16922">
    <property type="entry name" value="HATPase_EvgS-ArcB-TorS-like"/>
    <property type="match status" value="1"/>
</dbReference>
<dbReference type="SMART" id="SM00387">
    <property type="entry name" value="HATPase_c"/>
    <property type="match status" value="1"/>
</dbReference>
<evidence type="ECO:0000256" key="6">
    <source>
        <dbReference type="ARBA" id="ARBA00023012"/>
    </source>
</evidence>
<keyword evidence="4 8" id="KW-0597">Phosphoprotein</keyword>
<keyword evidence="6" id="KW-0902">Two-component regulatory system</keyword>
<evidence type="ECO:0000256" key="2">
    <source>
        <dbReference type="ARBA" id="ARBA00012438"/>
    </source>
</evidence>
<dbReference type="RefSeq" id="WP_117650283.1">
    <property type="nucleotide sequence ID" value="NZ_QSQQ01000015.1"/>
</dbReference>
<dbReference type="InterPro" id="IPR011006">
    <property type="entry name" value="CheY-like_superfamily"/>
</dbReference>
<comment type="function">
    <text evidence="7">May play the central regulatory role in sporulation. It may be an element of the effector pathway responsible for the activation of sporulation genes in response to nutritional stress. Spo0A may act in concert with spo0H (a sigma factor) to control the expression of some genes that are critical to the sporulation process.</text>
</comment>
<sequence>MLYQYTNSVLSEKDIVEGVRSYSFRLQYYYDHYVVHESAPDFLHKLSAEYLREYLTKYNRFGYRFRTRPNQAGQQCFEVQIVRLSDSDGFKAVMGYRYIDDIIAEQEKQKIQLEKALADATLNSEIVDSISKIYWLIYRMDLLSGIYEEVSAGHEMHKLTGKRGSTEEVFKEICGTIVSEQHRKIMERFLDTSTLADRLQNTESIAMEYCSSSGSWHLARFIVKKRNEEGKVINVLYVVRQIDQQKQQELEYKQKLLDAAEEARRANIAKTDFLRRMSHDIRTPINGIQGMLAIADHYPEDMEKQKECRDKVKEAAGFLIDLVNSILDMNKLESGTTTLEHTSFDLITVLQEVNGVARMNAELRGLTISVDHRKIKHRKLLGSPLHLKQILQNIDGNAIKYNRVGGAVLFSTEEVSCENGKATYKFRCSDTGRGMSKDFIAHVFEPFVQEDSSARTSYMGTGLGMAIAKQLTEMMGGNIAVESELDVGTTFTVTIPFELDSNYKEAYALENVDFSKTLSGLKVLLVEDNELNMEIAKFILENAGLEVISAKDGKEAVDIFKESREHYFDLILMDIMMPVMDGLTAAKTIRAMKRQEAKTIPIFAMTANAFLDDKRQSKEAGMNEHLSKPLDEKKLLNTIWKYTIGKNSNSRE</sequence>
<dbReference type="Pfam" id="PF00072">
    <property type="entry name" value="Response_reg"/>
    <property type="match status" value="1"/>
</dbReference>
<evidence type="ECO:0000259" key="9">
    <source>
        <dbReference type="PROSITE" id="PS50109"/>
    </source>
</evidence>
<keyword evidence="5" id="KW-0808">Transferase</keyword>
<dbReference type="InterPro" id="IPR003594">
    <property type="entry name" value="HATPase_dom"/>
</dbReference>
<evidence type="ECO:0000256" key="5">
    <source>
        <dbReference type="ARBA" id="ARBA00022777"/>
    </source>
</evidence>
<dbReference type="InterPro" id="IPR004358">
    <property type="entry name" value="Sig_transdc_His_kin-like_C"/>
</dbReference>
<evidence type="ECO:0000259" key="10">
    <source>
        <dbReference type="PROSITE" id="PS50110"/>
    </source>
</evidence>
<evidence type="ECO:0000313" key="12">
    <source>
        <dbReference type="Proteomes" id="UP000261208"/>
    </source>
</evidence>
<comment type="catalytic activity">
    <reaction evidence="1">
        <text>ATP + protein L-histidine = ADP + protein N-phospho-L-histidine.</text>
        <dbReference type="EC" id="2.7.13.3"/>
    </reaction>
</comment>
<dbReference type="PRINTS" id="PR00344">
    <property type="entry name" value="BCTRLSENSOR"/>
</dbReference>
<evidence type="ECO:0000256" key="8">
    <source>
        <dbReference type="PROSITE-ProRule" id="PRU00169"/>
    </source>
</evidence>
<dbReference type="Gene3D" id="1.10.287.130">
    <property type="match status" value="1"/>
</dbReference>
<dbReference type="SUPFAM" id="SSF52172">
    <property type="entry name" value="CheY-like"/>
    <property type="match status" value="1"/>
</dbReference>
<evidence type="ECO:0000256" key="1">
    <source>
        <dbReference type="ARBA" id="ARBA00000085"/>
    </source>
</evidence>
<dbReference type="GO" id="GO:0000155">
    <property type="term" value="F:phosphorelay sensor kinase activity"/>
    <property type="evidence" value="ECO:0007669"/>
    <property type="project" value="InterPro"/>
</dbReference>
<dbReference type="SUPFAM" id="SSF47384">
    <property type="entry name" value="Homodimeric domain of signal transducing histidine kinase"/>
    <property type="match status" value="1"/>
</dbReference>
<protein>
    <recommendedName>
        <fullName evidence="3">Stage 0 sporulation protein A homolog</fullName>
        <ecNumber evidence="2">2.7.13.3</ecNumber>
    </recommendedName>
</protein>
<feature type="domain" description="Histidine kinase" evidence="9">
    <location>
        <begin position="276"/>
        <end position="499"/>
    </location>
</feature>
<evidence type="ECO:0000256" key="3">
    <source>
        <dbReference type="ARBA" id="ARBA00018672"/>
    </source>
</evidence>
<feature type="modified residue" description="4-aspartylphosphate" evidence="8">
    <location>
        <position position="574"/>
    </location>
</feature>
<accession>A0A3E4M9D6</accession>
<dbReference type="Proteomes" id="UP000261208">
    <property type="component" value="Unassembled WGS sequence"/>
</dbReference>
<dbReference type="SMART" id="SM00388">
    <property type="entry name" value="HisKA"/>
    <property type="match status" value="1"/>
</dbReference>
<dbReference type="PANTHER" id="PTHR45339:SF1">
    <property type="entry name" value="HYBRID SIGNAL TRANSDUCTION HISTIDINE KINASE J"/>
    <property type="match status" value="1"/>
</dbReference>
<evidence type="ECO:0000256" key="4">
    <source>
        <dbReference type="ARBA" id="ARBA00022553"/>
    </source>
</evidence>
<feature type="domain" description="Response regulatory" evidence="10">
    <location>
        <begin position="522"/>
        <end position="643"/>
    </location>
</feature>
<evidence type="ECO:0000256" key="7">
    <source>
        <dbReference type="ARBA" id="ARBA00024867"/>
    </source>
</evidence>
<dbReference type="InterPro" id="IPR005467">
    <property type="entry name" value="His_kinase_dom"/>
</dbReference>
<name>A0A3E4M9D6_9FIRM</name>
<comment type="caution">
    <text evidence="11">The sequence shown here is derived from an EMBL/GenBank/DDBJ whole genome shotgun (WGS) entry which is preliminary data.</text>
</comment>
<dbReference type="InterPro" id="IPR001789">
    <property type="entry name" value="Sig_transdc_resp-reg_receiver"/>
</dbReference>
<dbReference type="CDD" id="cd00082">
    <property type="entry name" value="HisKA"/>
    <property type="match status" value="1"/>
</dbReference>
<evidence type="ECO:0000313" key="11">
    <source>
        <dbReference type="EMBL" id="RGK46438.1"/>
    </source>
</evidence>
<dbReference type="Pfam" id="PF00512">
    <property type="entry name" value="HisKA"/>
    <property type="match status" value="1"/>
</dbReference>
<dbReference type="SMART" id="SM00448">
    <property type="entry name" value="REC"/>
    <property type="match status" value="1"/>
</dbReference>
<dbReference type="InterPro" id="IPR036890">
    <property type="entry name" value="HATPase_C_sf"/>
</dbReference>